<dbReference type="Proteomes" id="UP000247973">
    <property type="component" value="Unassembled WGS sequence"/>
</dbReference>
<protein>
    <submittedName>
        <fullName evidence="7">RNA polymerase sigma-70 factor (ECF subfamily)</fullName>
    </submittedName>
</protein>
<reference evidence="7 8" key="1">
    <citation type="submission" date="2018-03" db="EMBL/GenBank/DDBJ databases">
        <title>Genomic Encyclopedia of Archaeal and Bacterial Type Strains, Phase II (KMG-II): from individual species to whole genera.</title>
        <authorList>
            <person name="Goeker M."/>
        </authorList>
    </citation>
    <scope>NUCLEOTIDE SEQUENCE [LARGE SCALE GENOMIC DNA]</scope>
    <source>
        <strain evidence="7 8">DSM 100214</strain>
    </source>
</reference>
<dbReference type="RefSeq" id="WP_110310205.1">
    <property type="nucleotide sequence ID" value="NZ_QICL01000007.1"/>
</dbReference>
<evidence type="ECO:0000256" key="4">
    <source>
        <dbReference type="ARBA" id="ARBA00023163"/>
    </source>
</evidence>
<gene>
    <name evidence="7" type="ORF">CLV62_10770</name>
</gene>
<dbReference type="InterPro" id="IPR013325">
    <property type="entry name" value="RNA_pol_sigma_r2"/>
</dbReference>
<evidence type="ECO:0000256" key="1">
    <source>
        <dbReference type="ARBA" id="ARBA00010641"/>
    </source>
</evidence>
<dbReference type="InterPro" id="IPR007627">
    <property type="entry name" value="RNA_pol_sigma70_r2"/>
</dbReference>
<dbReference type="GO" id="GO:0016987">
    <property type="term" value="F:sigma factor activity"/>
    <property type="evidence" value="ECO:0007669"/>
    <property type="project" value="UniProtKB-KW"/>
</dbReference>
<dbReference type="InterPro" id="IPR014327">
    <property type="entry name" value="RNA_pol_sigma70_bacteroid"/>
</dbReference>
<evidence type="ECO:0000313" key="7">
    <source>
        <dbReference type="EMBL" id="PXV65478.1"/>
    </source>
</evidence>
<dbReference type="InterPro" id="IPR039425">
    <property type="entry name" value="RNA_pol_sigma-70-like"/>
</dbReference>
<comment type="caution">
    <text evidence="7">The sequence shown here is derived from an EMBL/GenBank/DDBJ whole genome shotgun (WGS) entry which is preliminary data.</text>
</comment>
<dbReference type="SUPFAM" id="SSF88659">
    <property type="entry name" value="Sigma3 and sigma4 domains of RNA polymerase sigma factors"/>
    <property type="match status" value="1"/>
</dbReference>
<dbReference type="AlphaFoldDB" id="A0A2V3PSQ3"/>
<evidence type="ECO:0000313" key="8">
    <source>
        <dbReference type="Proteomes" id="UP000247973"/>
    </source>
</evidence>
<keyword evidence="8" id="KW-1185">Reference proteome</keyword>
<feature type="domain" description="RNA polymerase sigma factor 70 region 4 type 2" evidence="6">
    <location>
        <begin position="121"/>
        <end position="172"/>
    </location>
</feature>
<dbReference type="PANTHER" id="PTHR43133">
    <property type="entry name" value="RNA POLYMERASE ECF-TYPE SIGMA FACTO"/>
    <property type="match status" value="1"/>
</dbReference>
<dbReference type="OrthoDB" id="9782991at2"/>
<name>A0A2V3PSQ3_9BACT</name>
<dbReference type="Gene3D" id="1.10.10.10">
    <property type="entry name" value="Winged helix-like DNA-binding domain superfamily/Winged helix DNA-binding domain"/>
    <property type="match status" value="1"/>
</dbReference>
<dbReference type="Gene3D" id="1.10.1740.10">
    <property type="match status" value="1"/>
</dbReference>
<dbReference type="InterPro" id="IPR013324">
    <property type="entry name" value="RNA_pol_sigma_r3/r4-like"/>
</dbReference>
<evidence type="ECO:0000256" key="2">
    <source>
        <dbReference type="ARBA" id="ARBA00023015"/>
    </source>
</evidence>
<dbReference type="EMBL" id="QICL01000007">
    <property type="protein sequence ID" value="PXV65478.1"/>
    <property type="molecule type" value="Genomic_DNA"/>
</dbReference>
<dbReference type="SUPFAM" id="SSF88946">
    <property type="entry name" value="Sigma2 domain of RNA polymerase sigma factors"/>
    <property type="match status" value="1"/>
</dbReference>
<keyword evidence="3" id="KW-0731">Sigma factor</keyword>
<sequence length="183" mass="21740">MLNDFFVVRKIKEGDIKVFEQVFRRYYSPLCLYAAGITGRTDIAEEIIQDLFYVLWRDRESLQIFTSLNGYLYGAVRNRSLQYCEHRGVRDRHKDKTFSESVEISDSTPEEQLEYKELEELINKTLGKMPERRLRIFRMQRFEGKKYAEIATILSISIKTVEAEMTKALQSLRKEIENYTQIL</sequence>
<dbReference type="Pfam" id="PF08281">
    <property type="entry name" value="Sigma70_r4_2"/>
    <property type="match status" value="1"/>
</dbReference>
<dbReference type="InterPro" id="IPR013249">
    <property type="entry name" value="RNA_pol_sigma70_r4_t2"/>
</dbReference>
<organism evidence="7 8">
    <name type="scientific">Dysgonomonas alginatilytica</name>
    <dbReference type="NCBI Taxonomy" id="1605892"/>
    <lineage>
        <taxon>Bacteria</taxon>
        <taxon>Pseudomonadati</taxon>
        <taxon>Bacteroidota</taxon>
        <taxon>Bacteroidia</taxon>
        <taxon>Bacteroidales</taxon>
        <taxon>Dysgonomonadaceae</taxon>
        <taxon>Dysgonomonas</taxon>
    </lineage>
</organism>
<evidence type="ECO:0000259" key="5">
    <source>
        <dbReference type="Pfam" id="PF04542"/>
    </source>
</evidence>
<dbReference type="PANTHER" id="PTHR43133:SF46">
    <property type="entry name" value="RNA POLYMERASE SIGMA-70 FACTOR ECF SUBFAMILY"/>
    <property type="match status" value="1"/>
</dbReference>
<comment type="similarity">
    <text evidence="1">Belongs to the sigma-70 factor family. ECF subfamily.</text>
</comment>
<accession>A0A2V3PSQ3</accession>
<feature type="domain" description="RNA polymerase sigma-70 region 2" evidence="5">
    <location>
        <begin position="23"/>
        <end position="85"/>
    </location>
</feature>
<evidence type="ECO:0000259" key="6">
    <source>
        <dbReference type="Pfam" id="PF08281"/>
    </source>
</evidence>
<dbReference type="InterPro" id="IPR014284">
    <property type="entry name" value="RNA_pol_sigma-70_dom"/>
</dbReference>
<dbReference type="GO" id="GO:0003677">
    <property type="term" value="F:DNA binding"/>
    <property type="evidence" value="ECO:0007669"/>
    <property type="project" value="InterPro"/>
</dbReference>
<dbReference type="Pfam" id="PF04542">
    <property type="entry name" value="Sigma70_r2"/>
    <property type="match status" value="1"/>
</dbReference>
<keyword evidence="4" id="KW-0804">Transcription</keyword>
<evidence type="ECO:0000256" key="3">
    <source>
        <dbReference type="ARBA" id="ARBA00023082"/>
    </source>
</evidence>
<proteinExistence type="inferred from homology"/>
<keyword evidence="2" id="KW-0805">Transcription regulation</keyword>
<dbReference type="NCBIfam" id="TIGR02937">
    <property type="entry name" value="sigma70-ECF"/>
    <property type="match status" value="1"/>
</dbReference>
<dbReference type="InterPro" id="IPR036388">
    <property type="entry name" value="WH-like_DNA-bd_sf"/>
</dbReference>
<dbReference type="NCBIfam" id="TIGR02985">
    <property type="entry name" value="Sig70_bacteroi1"/>
    <property type="match status" value="1"/>
</dbReference>
<dbReference type="GO" id="GO:0006352">
    <property type="term" value="P:DNA-templated transcription initiation"/>
    <property type="evidence" value="ECO:0007669"/>
    <property type="project" value="InterPro"/>
</dbReference>